<protein>
    <recommendedName>
        <fullName evidence="3">DUF5678 domain-containing protein</fullName>
    </recommendedName>
</protein>
<accession>B4VGY4</accession>
<organism evidence="1 2">
    <name type="scientific">Coleofasciculus chthonoplastes PCC 7420</name>
    <dbReference type="NCBI Taxonomy" id="118168"/>
    <lineage>
        <taxon>Bacteria</taxon>
        <taxon>Bacillati</taxon>
        <taxon>Cyanobacteriota</taxon>
        <taxon>Cyanophyceae</taxon>
        <taxon>Coleofasciculales</taxon>
        <taxon>Coleofasciculaceae</taxon>
        <taxon>Coleofasciculus</taxon>
    </lineage>
</organism>
<dbReference type="EMBL" id="DS989841">
    <property type="protein sequence ID" value="EDX78388.1"/>
    <property type="molecule type" value="Genomic_DNA"/>
</dbReference>
<gene>
    <name evidence="1" type="ORF">MC7420_7041</name>
</gene>
<evidence type="ECO:0008006" key="3">
    <source>
        <dbReference type="Google" id="ProtNLM"/>
    </source>
</evidence>
<dbReference type="RefSeq" id="WP_006097851.1">
    <property type="nucleotide sequence ID" value="NZ_DS989841.1"/>
</dbReference>
<evidence type="ECO:0000313" key="1">
    <source>
        <dbReference type="EMBL" id="EDX78388.1"/>
    </source>
</evidence>
<dbReference type="Proteomes" id="UP000003835">
    <property type="component" value="Unassembled WGS sequence"/>
</dbReference>
<dbReference type="eggNOG" id="ENOG502ZPAC">
    <property type="taxonomic scope" value="Bacteria"/>
</dbReference>
<dbReference type="OrthoDB" id="573982at2"/>
<reference evidence="1 2" key="1">
    <citation type="submission" date="2008-07" db="EMBL/GenBank/DDBJ databases">
        <authorList>
            <person name="Tandeau de Marsac N."/>
            <person name="Ferriera S."/>
            <person name="Johnson J."/>
            <person name="Kravitz S."/>
            <person name="Beeson K."/>
            <person name="Sutton G."/>
            <person name="Rogers Y.-H."/>
            <person name="Friedman R."/>
            <person name="Frazier M."/>
            <person name="Venter J.C."/>
        </authorList>
    </citation>
    <scope>NUCLEOTIDE SEQUENCE [LARGE SCALE GENOMIC DNA]</scope>
    <source>
        <strain evidence="1 2">PCC 7420</strain>
    </source>
</reference>
<dbReference type="STRING" id="118168.MC7420_7041"/>
<name>B4VGY4_9CYAN</name>
<sequence>MQSNKLLSDIHGNRCKIYEDIFKYRNIESKSYQYLQKDVYCNSQPKQTKKTFIVPHIRSIKSLGNSVFRAVSGKKDSLLRYDDTDNLDKLSAYPEPNFVEYMEHQSQLFEKKRKELLNQYEGMYVIFEDGQVLDADKDEAALVKRAYSETGPRHLFIKKVLTEDPKLTINVPSLSK</sequence>
<keyword evidence="2" id="KW-1185">Reference proteome</keyword>
<evidence type="ECO:0000313" key="2">
    <source>
        <dbReference type="Proteomes" id="UP000003835"/>
    </source>
</evidence>
<dbReference type="AlphaFoldDB" id="B4VGY4"/>
<proteinExistence type="predicted"/>
<dbReference type="HOGENOM" id="CLU_1522658_0_0_3"/>